<reference evidence="1 2" key="1">
    <citation type="submission" date="2016-04" db="EMBL/GenBank/DDBJ databases">
        <title>A degradative enzymes factory behind the ericoid mycorrhizal symbiosis.</title>
        <authorList>
            <consortium name="DOE Joint Genome Institute"/>
            <person name="Martino E."/>
            <person name="Morin E."/>
            <person name="Grelet G."/>
            <person name="Kuo A."/>
            <person name="Kohler A."/>
            <person name="Daghino S."/>
            <person name="Barry K."/>
            <person name="Choi C."/>
            <person name="Cichocki N."/>
            <person name="Clum A."/>
            <person name="Copeland A."/>
            <person name="Hainaut M."/>
            <person name="Haridas S."/>
            <person name="Labutti K."/>
            <person name="Lindquist E."/>
            <person name="Lipzen A."/>
            <person name="Khouja H.-R."/>
            <person name="Murat C."/>
            <person name="Ohm R."/>
            <person name="Olson A."/>
            <person name="Spatafora J."/>
            <person name="Veneault-Fourrey C."/>
            <person name="Henrissat B."/>
            <person name="Grigoriev I."/>
            <person name="Martin F."/>
            <person name="Perotto S."/>
        </authorList>
    </citation>
    <scope>NUCLEOTIDE SEQUENCE [LARGE SCALE GENOMIC DNA]</scope>
    <source>
        <strain evidence="1 2">E</strain>
    </source>
</reference>
<protein>
    <submittedName>
        <fullName evidence="1">Uncharacterized protein</fullName>
    </submittedName>
</protein>
<name>A0A2J6TAH3_9HELO</name>
<dbReference type="Proteomes" id="UP000235371">
    <property type="component" value="Unassembled WGS sequence"/>
</dbReference>
<organism evidence="1 2">
    <name type="scientific">Hyaloscypha bicolor E</name>
    <dbReference type="NCBI Taxonomy" id="1095630"/>
    <lineage>
        <taxon>Eukaryota</taxon>
        <taxon>Fungi</taxon>
        <taxon>Dikarya</taxon>
        <taxon>Ascomycota</taxon>
        <taxon>Pezizomycotina</taxon>
        <taxon>Leotiomycetes</taxon>
        <taxon>Helotiales</taxon>
        <taxon>Hyaloscyphaceae</taxon>
        <taxon>Hyaloscypha</taxon>
        <taxon>Hyaloscypha bicolor</taxon>
    </lineage>
</organism>
<accession>A0A2J6TAH3</accession>
<dbReference type="InParanoid" id="A0A2J6TAH3"/>
<dbReference type="GeneID" id="36591196"/>
<gene>
    <name evidence="1" type="ORF">K444DRAFT_629872</name>
</gene>
<evidence type="ECO:0000313" key="1">
    <source>
        <dbReference type="EMBL" id="PMD60030.1"/>
    </source>
</evidence>
<evidence type="ECO:0000313" key="2">
    <source>
        <dbReference type="Proteomes" id="UP000235371"/>
    </source>
</evidence>
<keyword evidence="2" id="KW-1185">Reference proteome</keyword>
<dbReference type="RefSeq" id="XP_024736934.1">
    <property type="nucleotide sequence ID" value="XM_024883119.1"/>
</dbReference>
<dbReference type="OrthoDB" id="10488529at2759"/>
<proteinExistence type="predicted"/>
<dbReference type="EMBL" id="KZ613803">
    <property type="protein sequence ID" value="PMD60030.1"/>
    <property type="molecule type" value="Genomic_DNA"/>
</dbReference>
<dbReference type="AlphaFoldDB" id="A0A2J6TAH3"/>
<sequence length="257" mass="29299">MASSQGIIDLTNDPDNGKDDVLLSIYDVLSEARMLEEVEEDVTSMRGYLRGLDKSYHDVLKAAAITKSKASSPQSAMPNKGSGTCTKHSTKKRLLLFRNSPYRVPYRPPPWNTKPKSKFMFFNDDEERYYYEGIPVPGADVVPLTNEQRALEGVRPHPPYYASTTNSERVQRLRKGDKKMRVREDVRFPDVPLLSHYPRSALDTQQSYVYILDVPEQSSAPLKEQTAVRLYCAEKVVDREIDAFQGCSRRQAEWKTG</sequence>